<keyword evidence="3" id="KW-1185">Reference proteome</keyword>
<evidence type="ECO:0000313" key="3">
    <source>
        <dbReference type="Proteomes" id="UP001432000"/>
    </source>
</evidence>
<dbReference type="EMBL" id="CP147846">
    <property type="protein sequence ID" value="WXG67563.1"/>
    <property type="molecule type" value="Genomic_DNA"/>
</dbReference>
<dbReference type="RefSeq" id="WP_338887196.1">
    <property type="nucleotide sequence ID" value="NZ_CP147846.1"/>
</dbReference>
<name>A0ABZ2PEQ0_9NOCA</name>
<dbReference type="EC" id="3.1.21.-" evidence="2"/>
<dbReference type="GO" id="GO:0016787">
    <property type="term" value="F:hydrolase activity"/>
    <property type="evidence" value="ECO:0007669"/>
    <property type="project" value="UniProtKB-KW"/>
</dbReference>
<reference evidence="2 3" key="1">
    <citation type="submission" date="2024-03" db="EMBL/GenBank/DDBJ databases">
        <title>Natural products discovery in diverse microorganisms through a two-stage MS feature dereplication strategy.</title>
        <authorList>
            <person name="Zhang R."/>
        </authorList>
    </citation>
    <scope>NUCLEOTIDE SEQUENCE [LARGE SCALE GENOMIC DNA]</scope>
    <source>
        <strain evidence="2 3">18930</strain>
    </source>
</reference>
<dbReference type="GO" id="GO:0004519">
    <property type="term" value="F:endonuclease activity"/>
    <property type="evidence" value="ECO:0007669"/>
    <property type="project" value="UniProtKB-KW"/>
</dbReference>
<evidence type="ECO:0000313" key="2">
    <source>
        <dbReference type="EMBL" id="WXG67563.1"/>
    </source>
</evidence>
<dbReference type="InterPro" id="IPR007560">
    <property type="entry name" value="Restrct_endonuc_IV_Mrr"/>
</dbReference>
<sequence>MSLIEWTRLPGETVEDAVAMLLCSENFEATQVRPGRGDGGIDVFVPTAPNFSGRDVYQVKRYAENLNSSQQRKIRRSLNQVVETAKKQGWTITSWWLVLPLNPTPGNIAWFAKMTKELPFKTHWVGLNRIEFLAASHPQVVDYYLRDGRARLQEQTDRLVGLLSGRHDRSKGDPMAPIDIIDDVRDVYRLINQYDPFYRYELSLTAEPPSQSIAESSPPGLVAVAGYGSNDGWVNVSIIARSLAATIEKPVTGHFTVSIQGDDSALSDFRKFVEYGTPVALPAGFAKVKLDLPGGLGGHEMDGLLRLSPATSGLENVTERELIIAMLTPESRPLAELELSLMEVTEGIEGGRRTVWIDSPGFVEIEMLSKKYPEITLNFKISVDVGGKRPDDIVSSLEFLANLHGSNIMGLAQAFGPRKFTVGTIDSEREQDPDFSRFAKLAKAIRSLQKHTSDRLLFPRVFTGEQALAILEADRIMSGESVTATWSGFKVDRDPSSDPSEWVKFEVGDEAELRLIRDINFELDGQTYVVGKQAALMRGVVSEVTAESVRFEPLDKEDQATLVRFDGEADTGRVHSRRVDEK</sequence>
<gene>
    <name evidence="2" type="ORF">WDS16_20315</name>
</gene>
<dbReference type="Pfam" id="PF04471">
    <property type="entry name" value="Mrr_cat"/>
    <property type="match status" value="1"/>
</dbReference>
<keyword evidence="2" id="KW-0540">Nuclease</keyword>
<accession>A0ABZ2PEQ0</accession>
<evidence type="ECO:0000259" key="1">
    <source>
        <dbReference type="Pfam" id="PF04471"/>
    </source>
</evidence>
<keyword evidence="2" id="KW-0255">Endonuclease</keyword>
<protein>
    <submittedName>
        <fullName evidence="2">Restriction endonuclease</fullName>
        <ecNumber evidence="2">3.1.21.-</ecNumber>
    </submittedName>
</protein>
<keyword evidence="2" id="KW-0378">Hydrolase</keyword>
<proteinExistence type="predicted"/>
<dbReference type="Proteomes" id="UP001432000">
    <property type="component" value="Chromosome"/>
</dbReference>
<organism evidence="2 3">
    <name type="scientific">Rhodococcus sovatensis</name>
    <dbReference type="NCBI Taxonomy" id="1805840"/>
    <lineage>
        <taxon>Bacteria</taxon>
        <taxon>Bacillati</taxon>
        <taxon>Actinomycetota</taxon>
        <taxon>Actinomycetes</taxon>
        <taxon>Mycobacteriales</taxon>
        <taxon>Nocardiaceae</taxon>
        <taxon>Rhodococcus</taxon>
    </lineage>
</organism>
<feature type="domain" description="Restriction endonuclease type IV Mrr" evidence="1">
    <location>
        <begin position="9"/>
        <end position="93"/>
    </location>
</feature>